<comment type="caution">
    <text evidence="2">The sequence shown here is derived from an EMBL/GenBank/DDBJ whole genome shotgun (WGS) entry which is preliminary data.</text>
</comment>
<feature type="compositionally biased region" description="Low complexity" evidence="1">
    <location>
        <begin position="240"/>
        <end position="250"/>
    </location>
</feature>
<name>A0AAD7BXG6_9AGAR</name>
<keyword evidence="3" id="KW-1185">Reference proteome</keyword>
<dbReference type="EMBL" id="JARKIF010000008">
    <property type="protein sequence ID" value="KAJ7633093.1"/>
    <property type="molecule type" value="Genomic_DNA"/>
</dbReference>
<evidence type="ECO:0000313" key="2">
    <source>
        <dbReference type="EMBL" id="KAJ7633093.1"/>
    </source>
</evidence>
<dbReference type="AlphaFoldDB" id="A0AAD7BXG6"/>
<gene>
    <name evidence="2" type="ORF">FB45DRAFT_522156</name>
</gene>
<reference evidence="2" key="1">
    <citation type="submission" date="2023-03" db="EMBL/GenBank/DDBJ databases">
        <title>Massive genome expansion in bonnet fungi (Mycena s.s.) driven by repeated elements and novel gene families across ecological guilds.</title>
        <authorList>
            <consortium name="Lawrence Berkeley National Laboratory"/>
            <person name="Harder C.B."/>
            <person name="Miyauchi S."/>
            <person name="Viragh M."/>
            <person name="Kuo A."/>
            <person name="Thoen E."/>
            <person name="Andreopoulos B."/>
            <person name="Lu D."/>
            <person name="Skrede I."/>
            <person name="Drula E."/>
            <person name="Henrissat B."/>
            <person name="Morin E."/>
            <person name="Kohler A."/>
            <person name="Barry K."/>
            <person name="LaButti K."/>
            <person name="Morin E."/>
            <person name="Salamov A."/>
            <person name="Lipzen A."/>
            <person name="Mereny Z."/>
            <person name="Hegedus B."/>
            <person name="Baldrian P."/>
            <person name="Stursova M."/>
            <person name="Weitz H."/>
            <person name="Taylor A."/>
            <person name="Grigoriev I.V."/>
            <person name="Nagy L.G."/>
            <person name="Martin F."/>
            <person name="Kauserud H."/>
        </authorList>
    </citation>
    <scope>NUCLEOTIDE SEQUENCE</scope>
    <source>
        <strain evidence="2">9284</strain>
    </source>
</reference>
<proteinExistence type="predicted"/>
<organism evidence="2 3">
    <name type="scientific">Roridomyces roridus</name>
    <dbReference type="NCBI Taxonomy" id="1738132"/>
    <lineage>
        <taxon>Eukaryota</taxon>
        <taxon>Fungi</taxon>
        <taxon>Dikarya</taxon>
        <taxon>Basidiomycota</taxon>
        <taxon>Agaricomycotina</taxon>
        <taxon>Agaricomycetes</taxon>
        <taxon>Agaricomycetidae</taxon>
        <taxon>Agaricales</taxon>
        <taxon>Marasmiineae</taxon>
        <taxon>Mycenaceae</taxon>
        <taxon>Roridomyces</taxon>
    </lineage>
</organism>
<feature type="compositionally biased region" description="Low complexity" evidence="1">
    <location>
        <begin position="45"/>
        <end position="55"/>
    </location>
</feature>
<feature type="compositionally biased region" description="Low complexity" evidence="1">
    <location>
        <begin position="1"/>
        <end position="20"/>
    </location>
</feature>
<feature type="compositionally biased region" description="Polar residues" evidence="1">
    <location>
        <begin position="383"/>
        <end position="394"/>
    </location>
</feature>
<feature type="region of interest" description="Disordered" evidence="1">
    <location>
        <begin position="370"/>
        <end position="448"/>
    </location>
</feature>
<sequence length="465" mass="47659">MSSFSNQSQQAQDASSSAEQTNTNLPAFSDQAQNFSLAFMPPTPNHAAPNHATPNDYAQFQSGLAAPTAGAPHAQQYPLLFPYPPVHQPALGPVEPSAGDGWVVANIAGLVGLYEARILPRIVSQPGVTVTNGAPDWYRQAVPEPVPSAYRASAAPPIPAPQQAILPSSSAGPSDLKRQRPSEPDAPRSKKRKTNKAKADVDVDRPYQVLQFRVDVQSQPEPAAVAAQVPAGAPFTPSASTSTSFTFNAPPQAPVYPGPATQRPVPRRVGAPRRATGTAQVPVAQELAASESSSGQIAHSASAVQTVAVAAVQPRPAQVPAAQGLAASTFSAPNASASTEAGAGSTAATLHNITNAVPPSPRVIQRVGSLSGLRASSSSSSGNRDQNLPEQGTTSSGVSVADAVDAVQKAGPSSGAASGATQGDAQVPTQTDKAEESQASATVDDSQLSYDELMNYLDSLLPRSS</sequence>
<feature type="region of interest" description="Disordered" evidence="1">
    <location>
        <begin position="240"/>
        <end position="280"/>
    </location>
</feature>
<dbReference type="Proteomes" id="UP001221142">
    <property type="component" value="Unassembled WGS sequence"/>
</dbReference>
<feature type="compositionally biased region" description="Polar residues" evidence="1">
    <location>
        <begin position="421"/>
        <end position="448"/>
    </location>
</feature>
<feature type="region of interest" description="Disordered" evidence="1">
    <location>
        <begin position="1"/>
        <end position="27"/>
    </location>
</feature>
<feature type="compositionally biased region" description="Low complexity" evidence="1">
    <location>
        <begin position="150"/>
        <end position="165"/>
    </location>
</feature>
<evidence type="ECO:0000256" key="1">
    <source>
        <dbReference type="SAM" id="MobiDB-lite"/>
    </source>
</evidence>
<accession>A0AAD7BXG6</accession>
<protein>
    <submittedName>
        <fullName evidence="2">Uncharacterized protein</fullName>
    </submittedName>
</protein>
<feature type="region of interest" description="Disordered" evidence="1">
    <location>
        <begin position="38"/>
        <end position="57"/>
    </location>
</feature>
<feature type="compositionally biased region" description="Low complexity" evidence="1">
    <location>
        <begin position="263"/>
        <end position="279"/>
    </location>
</feature>
<feature type="compositionally biased region" description="Low complexity" evidence="1">
    <location>
        <begin position="395"/>
        <end position="420"/>
    </location>
</feature>
<feature type="compositionally biased region" description="Basic and acidic residues" evidence="1">
    <location>
        <begin position="175"/>
        <end position="188"/>
    </location>
</feature>
<feature type="compositionally biased region" description="Low complexity" evidence="1">
    <location>
        <begin position="370"/>
        <end position="382"/>
    </location>
</feature>
<feature type="region of interest" description="Disordered" evidence="1">
    <location>
        <begin position="150"/>
        <end position="202"/>
    </location>
</feature>
<evidence type="ECO:0000313" key="3">
    <source>
        <dbReference type="Proteomes" id="UP001221142"/>
    </source>
</evidence>